<dbReference type="SUPFAM" id="SSF55729">
    <property type="entry name" value="Acyl-CoA N-acyltransferases (Nat)"/>
    <property type="match status" value="1"/>
</dbReference>
<dbReference type="InterPro" id="IPR016181">
    <property type="entry name" value="Acyl_CoA_acyltransferase"/>
</dbReference>
<dbReference type="OrthoDB" id="119498at2"/>
<dbReference type="AlphaFoldDB" id="A0A418VBV6"/>
<protein>
    <submittedName>
        <fullName evidence="2">GNAT family N-acetyltransferase</fullName>
    </submittedName>
</protein>
<evidence type="ECO:0000313" key="2">
    <source>
        <dbReference type="EMBL" id="RJF73597.1"/>
    </source>
</evidence>
<sequence length="135" mass="14855">MFLDMGAETVKLRRAHAASLIWHRRSLDNGTYTGFLVEHGNPVVASAGVLWQDLPPSALSEGPVRAYILNVYVSPEHRGRALARHLVDVALQECRRRGVTVVTLHASGAGRPTYARLGFQPTEEMRLILTADDPS</sequence>
<evidence type="ECO:0000259" key="1">
    <source>
        <dbReference type="PROSITE" id="PS51186"/>
    </source>
</evidence>
<feature type="domain" description="N-acetyltransferase" evidence="1">
    <location>
        <begin position="1"/>
        <end position="135"/>
    </location>
</feature>
<dbReference type="GO" id="GO:0016747">
    <property type="term" value="F:acyltransferase activity, transferring groups other than amino-acyl groups"/>
    <property type="evidence" value="ECO:0007669"/>
    <property type="project" value="InterPro"/>
</dbReference>
<proteinExistence type="predicted"/>
<name>A0A418VBV6_9DEIO</name>
<dbReference type="Proteomes" id="UP000286287">
    <property type="component" value="Unassembled WGS sequence"/>
</dbReference>
<dbReference type="Pfam" id="PF00583">
    <property type="entry name" value="Acetyltransf_1"/>
    <property type="match status" value="1"/>
</dbReference>
<keyword evidence="2" id="KW-0808">Transferase</keyword>
<dbReference type="InterPro" id="IPR000182">
    <property type="entry name" value="GNAT_dom"/>
</dbReference>
<keyword evidence="3" id="KW-1185">Reference proteome</keyword>
<reference evidence="2 3" key="1">
    <citation type="submission" date="2018-09" db="EMBL/GenBank/DDBJ databases">
        <authorList>
            <person name="Zhu H."/>
        </authorList>
    </citation>
    <scope>NUCLEOTIDE SEQUENCE [LARGE SCALE GENOMIC DNA]</scope>
    <source>
        <strain evidence="2 3">K2S05-167</strain>
    </source>
</reference>
<dbReference type="Gene3D" id="3.40.630.30">
    <property type="match status" value="1"/>
</dbReference>
<evidence type="ECO:0000313" key="3">
    <source>
        <dbReference type="Proteomes" id="UP000286287"/>
    </source>
</evidence>
<dbReference type="PROSITE" id="PS51186">
    <property type="entry name" value="GNAT"/>
    <property type="match status" value="1"/>
</dbReference>
<organism evidence="2 3">
    <name type="scientific">Deinococcus cavernae</name>
    <dbReference type="NCBI Taxonomy" id="2320857"/>
    <lineage>
        <taxon>Bacteria</taxon>
        <taxon>Thermotogati</taxon>
        <taxon>Deinococcota</taxon>
        <taxon>Deinococci</taxon>
        <taxon>Deinococcales</taxon>
        <taxon>Deinococcaceae</taxon>
        <taxon>Deinococcus</taxon>
    </lineage>
</organism>
<gene>
    <name evidence="2" type="ORF">D3875_07620</name>
</gene>
<accession>A0A418VBV6</accession>
<comment type="caution">
    <text evidence="2">The sequence shown here is derived from an EMBL/GenBank/DDBJ whole genome shotgun (WGS) entry which is preliminary data.</text>
</comment>
<dbReference type="EMBL" id="QYUJ01000014">
    <property type="protein sequence ID" value="RJF73597.1"/>
    <property type="molecule type" value="Genomic_DNA"/>
</dbReference>
<dbReference type="CDD" id="cd04301">
    <property type="entry name" value="NAT_SF"/>
    <property type="match status" value="1"/>
</dbReference>